<dbReference type="GO" id="GO:0047372">
    <property type="term" value="F:monoacylglycerol lipase activity"/>
    <property type="evidence" value="ECO:0007669"/>
    <property type="project" value="TreeGrafter"/>
</dbReference>
<dbReference type="STRING" id="1882483.A0A317XX82"/>
<proteinExistence type="predicted"/>
<evidence type="ECO:0000313" key="5">
    <source>
        <dbReference type="Proteomes" id="UP000246740"/>
    </source>
</evidence>
<dbReference type="InterPro" id="IPR000073">
    <property type="entry name" value="AB_hydrolase_1"/>
</dbReference>
<sequence>MSWIEKLRLDKLRIGHAGTASLLFLYGLLSTTSLRTNTPKVLKSPPKTSDPPYPHDILPNGKDLETPYGRIRYYEFGPEEGKKLLLVHGISTPAPVWSLISNQLVKAGYRLLVFDLYGRGYSDTPLVKHDAALFVSQIALLLAHLPHWHTFDLAGMSLGGGIVSQFAYYFPDRIDRLLLLCPAGGTPNSQLGLVRKIIRSNIVPNWLVRQLLPYVPLLPTPPKGSLGWWQKTHHPGYTYSFTSSLQDGPIFDSHHVHRHVVASFGNRVRAIWGDKDDVVPIDTAKYFGDLDVSVIPGAGHFAILTHSDQVVGHMLDFLGSPAK</sequence>
<dbReference type="InterPro" id="IPR029058">
    <property type="entry name" value="AB_hydrolase_fold"/>
</dbReference>
<feature type="domain" description="AB hydrolase-1" evidence="3">
    <location>
        <begin position="84"/>
        <end position="190"/>
    </location>
</feature>
<dbReference type="PANTHER" id="PTHR43798:SF33">
    <property type="entry name" value="HYDROLASE, PUTATIVE (AFU_ORTHOLOGUE AFUA_2G14860)-RELATED"/>
    <property type="match status" value="1"/>
</dbReference>
<name>A0A317XX82_9BASI</name>
<dbReference type="PANTHER" id="PTHR43798">
    <property type="entry name" value="MONOACYLGLYCEROL LIPASE"/>
    <property type="match status" value="1"/>
</dbReference>
<protein>
    <submittedName>
        <fullName evidence="4">Alpha/beta-hydrolase</fullName>
    </submittedName>
</protein>
<dbReference type="GO" id="GO:0046464">
    <property type="term" value="P:acylglycerol catabolic process"/>
    <property type="evidence" value="ECO:0007669"/>
    <property type="project" value="TreeGrafter"/>
</dbReference>
<dbReference type="AlphaFoldDB" id="A0A317XX82"/>
<evidence type="ECO:0000259" key="3">
    <source>
        <dbReference type="Pfam" id="PF00561"/>
    </source>
</evidence>
<dbReference type="Proteomes" id="UP000246740">
    <property type="component" value="Unassembled WGS sequence"/>
</dbReference>
<reference evidence="4 5" key="1">
    <citation type="journal article" date="2018" name="Mol. Biol. Evol.">
        <title>Broad Genomic Sampling Reveals a Smut Pathogenic Ancestry of the Fungal Clade Ustilaginomycotina.</title>
        <authorList>
            <person name="Kijpornyongpan T."/>
            <person name="Mondo S.J."/>
            <person name="Barry K."/>
            <person name="Sandor L."/>
            <person name="Lee J."/>
            <person name="Lipzen A."/>
            <person name="Pangilinan J."/>
            <person name="LaButti K."/>
            <person name="Hainaut M."/>
            <person name="Henrissat B."/>
            <person name="Grigoriev I.V."/>
            <person name="Spatafora J.W."/>
            <person name="Aime M.C."/>
        </authorList>
    </citation>
    <scope>NUCLEOTIDE SEQUENCE [LARGE SCALE GENOMIC DNA]</scope>
    <source>
        <strain evidence="4 5">MCA 3645</strain>
    </source>
</reference>
<dbReference type="Pfam" id="PF00561">
    <property type="entry name" value="Abhydrolase_1"/>
    <property type="match status" value="1"/>
</dbReference>
<dbReference type="SUPFAM" id="SSF53474">
    <property type="entry name" value="alpha/beta-Hydrolases"/>
    <property type="match status" value="1"/>
</dbReference>
<keyword evidence="2" id="KW-0812">Transmembrane</keyword>
<organism evidence="4 5">
    <name type="scientific">Testicularia cyperi</name>
    <dbReference type="NCBI Taxonomy" id="1882483"/>
    <lineage>
        <taxon>Eukaryota</taxon>
        <taxon>Fungi</taxon>
        <taxon>Dikarya</taxon>
        <taxon>Basidiomycota</taxon>
        <taxon>Ustilaginomycotina</taxon>
        <taxon>Ustilaginomycetes</taxon>
        <taxon>Ustilaginales</taxon>
        <taxon>Anthracoideaceae</taxon>
        <taxon>Testicularia</taxon>
    </lineage>
</organism>
<keyword evidence="2" id="KW-0472">Membrane</keyword>
<feature type="region of interest" description="Disordered" evidence="1">
    <location>
        <begin position="37"/>
        <end position="59"/>
    </location>
</feature>
<accession>A0A317XX82</accession>
<evidence type="ECO:0000256" key="2">
    <source>
        <dbReference type="SAM" id="Phobius"/>
    </source>
</evidence>
<keyword evidence="2" id="KW-1133">Transmembrane helix</keyword>
<dbReference type="InParanoid" id="A0A317XX82"/>
<keyword evidence="5" id="KW-1185">Reference proteome</keyword>
<dbReference type="Gene3D" id="3.40.50.1820">
    <property type="entry name" value="alpha/beta hydrolase"/>
    <property type="match status" value="1"/>
</dbReference>
<feature type="transmembrane region" description="Helical" evidence="2">
    <location>
        <begin position="12"/>
        <end position="29"/>
    </location>
</feature>
<keyword evidence="4" id="KW-0378">Hydrolase</keyword>
<evidence type="ECO:0000313" key="4">
    <source>
        <dbReference type="EMBL" id="PWZ02540.1"/>
    </source>
</evidence>
<dbReference type="EMBL" id="KZ819188">
    <property type="protein sequence ID" value="PWZ02540.1"/>
    <property type="molecule type" value="Genomic_DNA"/>
</dbReference>
<dbReference type="GO" id="GO:0016020">
    <property type="term" value="C:membrane"/>
    <property type="evidence" value="ECO:0007669"/>
    <property type="project" value="TreeGrafter"/>
</dbReference>
<gene>
    <name evidence="4" type="ORF">BCV70DRAFT_209160</name>
</gene>
<evidence type="ECO:0000256" key="1">
    <source>
        <dbReference type="SAM" id="MobiDB-lite"/>
    </source>
</evidence>
<dbReference type="OrthoDB" id="408373at2759"/>
<dbReference type="PRINTS" id="PR00111">
    <property type="entry name" value="ABHYDROLASE"/>
</dbReference>
<dbReference type="InterPro" id="IPR050266">
    <property type="entry name" value="AB_hydrolase_sf"/>
</dbReference>